<accession>A0AAX3UCB5</accession>
<reference evidence="2" key="2">
    <citation type="journal article" date="2022" name="Food Funct.">
        <title>Lactobacillus kefiranofaciens ZW18 from Kefir enhances the anti-tumor effect of anti-programmed cell death 1 (PD-1) immunotherapy by modulating the gut microbiota.</title>
        <authorList>
            <person name="Zhao J."/>
            <person name="Wang Y."/>
            <person name="Wang J."/>
            <person name="Lv M."/>
            <person name="Zhou C."/>
            <person name="Jia L."/>
            <person name="Geng W."/>
        </authorList>
    </citation>
    <scope>NUCLEOTIDE SEQUENCE</scope>
    <source>
        <strain evidence="2">ZW18</strain>
    </source>
</reference>
<dbReference type="Pfam" id="PF05935">
    <property type="entry name" value="Arylsulfotrans"/>
    <property type="match status" value="1"/>
</dbReference>
<dbReference type="EMBL" id="CP123735">
    <property type="protein sequence ID" value="WGO85334.1"/>
    <property type="molecule type" value="Genomic_DNA"/>
</dbReference>
<dbReference type="AlphaFoldDB" id="A0AAX3UCB5"/>
<evidence type="ECO:0000313" key="2">
    <source>
        <dbReference type="EMBL" id="WGO85334.1"/>
    </source>
</evidence>
<reference evidence="2" key="3">
    <citation type="submission" date="2023-04" db="EMBL/GenBank/DDBJ databases">
        <authorList>
            <person name="Wang Y."/>
        </authorList>
    </citation>
    <scope>NUCLEOTIDE SEQUENCE</scope>
    <source>
        <strain evidence="2">ZW18</strain>
    </source>
</reference>
<dbReference type="GO" id="GO:0004062">
    <property type="term" value="F:aryl sulfotransferase activity"/>
    <property type="evidence" value="ECO:0007669"/>
    <property type="project" value="InterPro"/>
</dbReference>
<dbReference type="Proteomes" id="UP001242513">
    <property type="component" value="Chromosome"/>
</dbReference>
<dbReference type="InterPro" id="IPR053143">
    <property type="entry name" value="Arylsulfate_ST"/>
</dbReference>
<dbReference type="EMBL" id="FMXC01000014">
    <property type="protein sequence ID" value="SDA57157.1"/>
    <property type="molecule type" value="Genomic_DNA"/>
</dbReference>
<name>A0AAX3UCB5_9LACO</name>
<dbReference type="PANTHER" id="PTHR35340">
    <property type="entry name" value="PQQ ENZYME REPEAT PROTEIN-RELATED"/>
    <property type="match status" value="1"/>
</dbReference>
<protein>
    <submittedName>
        <fullName evidence="2">Aryl-sulfate sulfotransferase</fullName>
    </submittedName>
    <submittedName>
        <fullName evidence="1">Arylsulfotransferase (ASST)</fullName>
    </submittedName>
</protein>
<evidence type="ECO:0000313" key="1">
    <source>
        <dbReference type="EMBL" id="SDA57157.1"/>
    </source>
</evidence>
<proteinExistence type="predicted"/>
<reference evidence="1 3" key="1">
    <citation type="submission" date="2016-10" db="EMBL/GenBank/DDBJ databases">
        <authorList>
            <person name="Varghese N."/>
            <person name="Submissions S."/>
        </authorList>
    </citation>
    <scope>NUCLEOTIDE SEQUENCE [LARGE SCALE GENOMIC DNA]</scope>
    <source>
        <strain evidence="1 3">ATCC 43761</strain>
    </source>
</reference>
<evidence type="ECO:0000313" key="3">
    <source>
        <dbReference type="Proteomes" id="UP000181860"/>
    </source>
</evidence>
<dbReference type="PANTHER" id="PTHR35340:SF5">
    <property type="entry name" value="ASST-DOMAIN-CONTAINING PROTEIN"/>
    <property type="match status" value="1"/>
</dbReference>
<keyword evidence="3" id="KW-1185">Reference proteome</keyword>
<evidence type="ECO:0000313" key="4">
    <source>
        <dbReference type="Proteomes" id="UP001242513"/>
    </source>
</evidence>
<dbReference type="RefSeq" id="WP_256330662.1">
    <property type="nucleotide sequence ID" value="NZ_CP123735.1"/>
</dbReference>
<dbReference type="Proteomes" id="UP000181860">
    <property type="component" value="Unassembled WGS sequence"/>
</dbReference>
<sequence length="110" mass="12657">MIRSRASQGAEYEINTKTKSIKQVWSYGKQLGKANFTNVIGYSQRLANGNTLIDFGYKDNGNQSNIIEVDPLGQQVFNLTTYNSAKNKTYVYRAYRMKFYPDNYVFDALK</sequence>
<dbReference type="InterPro" id="IPR010262">
    <property type="entry name" value="Arylsulfotransferase_bact"/>
</dbReference>
<gene>
    <name evidence="2" type="ORF">QEJ78_08105</name>
    <name evidence="1" type="ORF">SAMN02983011_01413</name>
</gene>
<organism evidence="2 4">
    <name type="scientific">Lactobacillus kefiranofaciens</name>
    <dbReference type="NCBI Taxonomy" id="267818"/>
    <lineage>
        <taxon>Bacteria</taxon>
        <taxon>Bacillati</taxon>
        <taxon>Bacillota</taxon>
        <taxon>Bacilli</taxon>
        <taxon>Lactobacillales</taxon>
        <taxon>Lactobacillaceae</taxon>
        <taxon>Lactobacillus</taxon>
    </lineage>
</organism>